<protein>
    <submittedName>
        <fullName evidence="1">Type II toxin-antitoxin system VapC family toxin</fullName>
    </submittedName>
</protein>
<dbReference type="Proteomes" id="UP001589870">
    <property type="component" value="Unassembled WGS sequence"/>
</dbReference>
<evidence type="ECO:0000313" key="1">
    <source>
        <dbReference type="EMBL" id="MFC0861526.1"/>
    </source>
</evidence>
<organism evidence="1 2">
    <name type="scientific">Sphaerimonospora cavernae</name>
    <dbReference type="NCBI Taxonomy" id="1740611"/>
    <lineage>
        <taxon>Bacteria</taxon>
        <taxon>Bacillati</taxon>
        <taxon>Actinomycetota</taxon>
        <taxon>Actinomycetes</taxon>
        <taxon>Streptosporangiales</taxon>
        <taxon>Streptosporangiaceae</taxon>
        <taxon>Sphaerimonospora</taxon>
    </lineage>
</organism>
<dbReference type="EMBL" id="JBHMQT010000005">
    <property type="protein sequence ID" value="MFC0861526.1"/>
    <property type="molecule type" value="Genomic_DNA"/>
</dbReference>
<dbReference type="InterPro" id="IPR029060">
    <property type="entry name" value="PIN-like_dom_sf"/>
</dbReference>
<gene>
    <name evidence="1" type="ORF">ACFHYQ_04360</name>
</gene>
<accession>A0ABV6TZA7</accession>
<reference evidence="1 2" key="1">
    <citation type="submission" date="2024-09" db="EMBL/GenBank/DDBJ databases">
        <authorList>
            <person name="Sun Q."/>
            <person name="Mori K."/>
        </authorList>
    </citation>
    <scope>NUCLEOTIDE SEQUENCE [LARGE SCALE GENOMIC DNA]</scope>
    <source>
        <strain evidence="1 2">TBRC 1851</strain>
    </source>
</reference>
<comment type="caution">
    <text evidence="1">The sequence shown here is derived from an EMBL/GenBank/DDBJ whole genome shotgun (WGS) entry which is preliminary data.</text>
</comment>
<proteinExistence type="predicted"/>
<keyword evidence="2" id="KW-1185">Reference proteome</keyword>
<dbReference type="RefSeq" id="WP_394299759.1">
    <property type="nucleotide sequence ID" value="NZ_JBHMQT010000005.1"/>
</dbReference>
<name>A0ABV6TZA7_9ACTN</name>
<dbReference type="Gene3D" id="3.40.50.1010">
    <property type="entry name" value="5'-nuclease"/>
    <property type="match status" value="1"/>
</dbReference>
<sequence>MLIAAGDRHDKHYRPCVELLRHAKGPLLVPSPVLGEVGHFLSGRVGPEAELKFIESFGGNGFRVVELEPGDLPRVKELVRTSPMRPTR</sequence>
<evidence type="ECO:0000313" key="2">
    <source>
        <dbReference type="Proteomes" id="UP001589870"/>
    </source>
</evidence>
<dbReference type="SUPFAM" id="SSF88723">
    <property type="entry name" value="PIN domain-like"/>
    <property type="match status" value="1"/>
</dbReference>